<keyword evidence="6 9" id="KW-1133">Transmembrane helix</keyword>
<feature type="transmembrane region" description="Helical" evidence="9">
    <location>
        <begin position="474"/>
        <end position="493"/>
    </location>
</feature>
<comment type="caution">
    <text evidence="10">The sequence shown here is derived from an EMBL/GenBank/DDBJ whole genome shotgun (WGS) entry which is preliminary data.</text>
</comment>
<dbReference type="Pfam" id="PF00854">
    <property type="entry name" value="PTR2"/>
    <property type="match status" value="1"/>
</dbReference>
<feature type="transmembrane region" description="Helical" evidence="9">
    <location>
        <begin position="191"/>
        <end position="211"/>
    </location>
</feature>
<comment type="similarity">
    <text evidence="8">Belongs to the major facilitator superfamily. Proton-dependent oligopeptide transporter (POT/PTR) (TC 2.A.17) family.</text>
</comment>
<evidence type="ECO:0000256" key="2">
    <source>
        <dbReference type="ARBA" id="ARBA00022448"/>
    </source>
</evidence>
<evidence type="ECO:0000256" key="4">
    <source>
        <dbReference type="ARBA" id="ARBA00022692"/>
    </source>
</evidence>
<dbReference type="GO" id="GO:1904680">
    <property type="term" value="F:peptide transmembrane transporter activity"/>
    <property type="evidence" value="ECO:0007669"/>
    <property type="project" value="InterPro"/>
</dbReference>
<protein>
    <submittedName>
        <fullName evidence="10">MFS transporter</fullName>
    </submittedName>
</protein>
<dbReference type="AlphaFoldDB" id="A0A6N9HJL2"/>
<keyword evidence="7 9" id="KW-0472">Membrane</keyword>
<reference evidence="10 11" key="1">
    <citation type="submission" date="2019-12" db="EMBL/GenBank/DDBJ databases">
        <title>Novel species isolated from a subtropical stream in China.</title>
        <authorList>
            <person name="Lu H."/>
        </authorList>
    </citation>
    <scope>NUCLEOTIDE SEQUENCE [LARGE SCALE GENOMIC DNA]</scope>
    <source>
        <strain evidence="10 11">DS3</strain>
    </source>
</reference>
<dbReference type="InterPro" id="IPR000109">
    <property type="entry name" value="POT_fam"/>
</dbReference>
<dbReference type="GO" id="GO:0005886">
    <property type="term" value="C:plasma membrane"/>
    <property type="evidence" value="ECO:0007669"/>
    <property type="project" value="UniProtKB-SubCell"/>
</dbReference>
<dbReference type="PROSITE" id="PS01023">
    <property type="entry name" value="PTR2_2"/>
    <property type="match status" value="1"/>
</dbReference>
<feature type="transmembrane region" description="Helical" evidence="9">
    <location>
        <begin position="232"/>
        <end position="250"/>
    </location>
</feature>
<keyword evidence="4 8" id="KW-0812">Transmembrane</keyword>
<feature type="transmembrane region" description="Helical" evidence="9">
    <location>
        <begin position="120"/>
        <end position="138"/>
    </location>
</feature>
<dbReference type="InterPro" id="IPR005279">
    <property type="entry name" value="Dipep/tripep_permease"/>
</dbReference>
<keyword evidence="5" id="KW-0571">Peptide transport</keyword>
<dbReference type="Proteomes" id="UP000448575">
    <property type="component" value="Unassembled WGS sequence"/>
</dbReference>
<feature type="transmembrane region" description="Helical" evidence="9">
    <location>
        <begin position="159"/>
        <end position="179"/>
    </location>
</feature>
<evidence type="ECO:0000313" key="10">
    <source>
        <dbReference type="EMBL" id="MYN03788.1"/>
    </source>
</evidence>
<evidence type="ECO:0000256" key="6">
    <source>
        <dbReference type="ARBA" id="ARBA00022989"/>
    </source>
</evidence>
<evidence type="ECO:0000256" key="5">
    <source>
        <dbReference type="ARBA" id="ARBA00022856"/>
    </source>
</evidence>
<organism evidence="10 11">
    <name type="scientific">Pseudoduganella guangdongensis</name>
    <dbReference type="NCBI Taxonomy" id="2692179"/>
    <lineage>
        <taxon>Bacteria</taxon>
        <taxon>Pseudomonadati</taxon>
        <taxon>Pseudomonadota</taxon>
        <taxon>Betaproteobacteria</taxon>
        <taxon>Burkholderiales</taxon>
        <taxon>Oxalobacteraceae</taxon>
        <taxon>Telluria group</taxon>
        <taxon>Pseudoduganella</taxon>
    </lineage>
</organism>
<feature type="transmembrane region" description="Helical" evidence="9">
    <location>
        <begin position="38"/>
        <end position="56"/>
    </location>
</feature>
<keyword evidence="11" id="KW-1185">Reference proteome</keyword>
<evidence type="ECO:0000256" key="1">
    <source>
        <dbReference type="ARBA" id="ARBA00004651"/>
    </source>
</evidence>
<dbReference type="EMBL" id="WWCJ01000011">
    <property type="protein sequence ID" value="MYN03788.1"/>
    <property type="molecule type" value="Genomic_DNA"/>
</dbReference>
<feature type="transmembrane region" description="Helical" evidence="9">
    <location>
        <begin position="335"/>
        <end position="356"/>
    </location>
</feature>
<dbReference type="InterPro" id="IPR050171">
    <property type="entry name" value="MFS_Transporters"/>
</dbReference>
<evidence type="ECO:0000256" key="7">
    <source>
        <dbReference type="ARBA" id="ARBA00023136"/>
    </source>
</evidence>
<name>A0A6N9HJL2_9BURK</name>
<feature type="transmembrane region" description="Helical" evidence="9">
    <location>
        <begin position="97"/>
        <end position="114"/>
    </location>
</feature>
<feature type="transmembrane region" description="Helical" evidence="9">
    <location>
        <begin position="68"/>
        <end position="88"/>
    </location>
</feature>
<dbReference type="InterPro" id="IPR036259">
    <property type="entry name" value="MFS_trans_sf"/>
</dbReference>
<sequence>MGGPTTQTTEAHIPEFRQIMGHPAPLWMLFMSEFWERFAFYGIRWALVLYIVSQFYGGDASGQAAANLTYGSYLALVYAGALFGGYVADRVLGYQRSILLGAVFMAAGLFMIAIPEDHIFKLGLATIIVGNGMFKPNISTMVGKLYAINDTRRDSGFTIFYMGINVGGFLAPIFTQLLAQKIFNTGDTPAYKIVFISAGIGMLISLFWFYIGRKGLKGIGEPAPEAKSPMRIVYVALGALAVIPVMYSLLAVGAAALQGVLTVLFLILVVMLIVEGVRNGPVARDKTIAMMIIFAFNILFWCFFEQAGSSFTFLADQIVNRSLGFMEFPVAWFQSVNSLAIIVFAPVVAAIWVLLGKRNMNPSIPRKFGLGLLGNGLAFGLLMYALTFLVDDKGMIPFWTLFMVYVIQSIGELCLSPIGLSMVTKLAPTRLVGMGMGGWFLSTGIGNNLSGIFASHVSGESGMSVASALSGYTFGFWSLMGAGVLLFLIAPLVQKLMHGVK</sequence>
<dbReference type="NCBIfam" id="TIGR00924">
    <property type="entry name" value="yjdL_sub1_fam"/>
    <property type="match status" value="1"/>
</dbReference>
<dbReference type="GO" id="GO:0006857">
    <property type="term" value="P:oligopeptide transport"/>
    <property type="evidence" value="ECO:0007669"/>
    <property type="project" value="InterPro"/>
</dbReference>
<feature type="transmembrane region" description="Helical" evidence="9">
    <location>
        <begin position="289"/>
        <end position="315"/>
    </location>
</feature>
<gene>
    <name evidence="10" type="ORF">GTP41_16975</name>
</gene>
<feature type="transmembrane region" description="Helical" evidence="9">
    <location>
        <begin position="368"/>
        <end position="390"/>
    </location>
</feature>
<dbReference type="PANTHER" id="PTHR23517:SF15">
    <property type="entry name" value="PROTON-DEPENDENT OLIGOPEPTIDE FAMILY TRANSPORT PROTEIN"/>
    <property type="match status" value="1"/>
</dbReference>
<keyword evidence="2 8" id="KW-0813">Transport</keyword>
<dbReference type="SUPFAM" id="SSF103473">
    <property type="entry name" value="MFS general substrate transporter"/>
    <property type="match status" value="1"/>
</dbReference>
<keyword evidence="3" id="KW-1003">Cell membrane</keyword>
<dbReference type="CDD" id="cd17346">
    <property type="entry name" value="MFS_DtpA_like"/>
    <property type="match status" value="1"/>
</dbReference>
<dbReference type="Gene3D" id="1.20.1250.20">
    <property type="entry name" value="MFS general substrate transporter like domains"/>
    <property type="match status" value="1"/>
</dbReference>
<dbReference type="InterPro" id="IPR018456">
    <property type="entry name" value="PTR2_symporter_CS"/>
</dbReference>
<comment type="subcellular location">
    <subcellularLocation>
        <location evidence="1">Cell membrane</location>
        <topology evidence="1">Multi-pass membrane protein</topology>
    </subcellularLocation>
    <subcellularLocation>
        <location evidence="8">Membrane</location>
        <topology evidence="8">Multi-pass membrane protein</topology>
    </subcellularLocation>
</comment>
<proteinExistence type="inferred from homology"/>
<dbReference type="PANTHER" id="PTHR23517">
    <property type="entry name" value="RESISTANCE PROTEIN MDTM, PUTATIVE-RELATED-RELATED"/>
    <property type="match status" value="1"/>
</dbReference>
<evidence type="ECO:0000256" key="3">
    <source>
        <dbReference type="ARBA" id="ARBA00022475"/>
    </source>
</evidence>
<evidence type="ECO:0000256" key="9">
    <source>
        <dbReference type="SAM" id="Phobius"/>
    </source>
</evidence>
<accession>A0A6N9HJL2</accession>
<keyword evidence="5" id="KW-0653">Protein transport</keyword>
<feature type="transmembrane region" description="Helical" evidence="9">
    <location>
        <begin position="396"/>
        <end position="419"/>
    </location>
</feature>
<evidence type="ECO:0000313" key="11">
    <source>
        <dbReference type="Proteomes" id="UP000448575"/>
    </source>
</evidence>
<feature type="transmembrane region" description="Helical" evidence="9">
    <location>
        <begin position="256"/>
        <end position="277"/>
    </location>
</feature>
<evidence type="ECO:0000256" key="8">
    <source>
        <dbReference type="RuleBase" id="RU003755"/>
    </source>
</evidence>
<feature type="transmembrane region" description="Helical" evidence="9">
    <location>
        <begin position="431"/>
        <end position="454"/>
    </location>
</feature>